<keyword evidence="10" id="KW-0560">Oxidoreductase</keyword>
<dbReference type="PANTHER" id="PTHR43073:SF2">
    <property type="entry name" value="DIHYDROPYRIMIDINE DEHYDROGENASE [NADP(+)]"/>
    <property type="match status" value="1"/>
</dbReference>
<dbReference type="Pfam" id="PF01180">
    <property type="entry name" value="DHO_dh"/>
    <property type="match status" value="1"/>
</dbReference>
<evidence type="ECO:0000313" key="15">
    <source>
        <dbReference type="EMBL" id="HDS10583.1"/>
    </source>
</evidence>
<evidence type="ECO:0000256" key="9">
    <source>
        <dbReference type="ARBA" id="ARBA00022975"/>
    </source>
</evidence>
<gene>
    <name evidence="15" type="ORF">ENO04_03040</name>
</gene>
<dbReference type="InterPro" id="IPR013785">
    <property type="entry name" value="Aldolase_TIM"/>
</dbReference>
<protein>
    <recommendedName>
        <fullName evidence="6">Dihydroorotate dehydrogenase B (NAD(+)), catalytic subunit</fullName>
        <ecNumber evidence="5">1.3.1.14</ecNumber>
    </recommendedName>
    <alternativeName>
        <fullName evidence="11">Dihydroorotate oxidase B</fullName>
    </alternativeName>
    <alternativeName>
        <fullName evidence="12">Orotate reductase (NADH)</fullName>
    </alternativeName>
</protein>
<keyword evidence="8" id="KW-0288">FMN</keyword>
<evidence type="ECO:0000256" key="6">
    <source>
        <dbReference type="ARBA" id="ARBA00018101"/>
    </source>
</evidence>
<comment type="pathway">
    <text evidence="3">Pyrimidine metabolism; UMP biosynthesis via de novo pathway; orotate from (S)-dihydroorotate (NAD(+) route): step 1/1.</text>
</comment>
<evidence type="ECO:0000259" key="14">
    <source>
        <dbReference type="Pfam" id="PF01180"/>
    </source>
</evidence>
<dbReference type="InterPro" id="IPR023359">
    <property type="entry name" value="Dihydro_DH_chainA_dom2"/>
</dbReference>
<evidence type="ECO:0000256" key="8">
    <source>
        <dbReference type="ARBA" id="ARBA00022643"/>
    </source>
</evidence>
<feature type="domain" description="Dihydroorotate dehydrogenase catalytic" evidence="14">
    <location>
        <begin position="29"/>
        <end position="280"/>
    </location>
</feature>
<evidence type="ECO:0000256" key="10">
    <source>
        <dbReference type="ARBA" id="ARBA00023002"/>
    </source>
</evidence>
<dbReference type="EMBL" id="DSDY01000098">
    <property type="protein sequence ID" value="HDS10583.1"/>
    <property type="molecule type" value="Genomic_DNA"/>
</dbReference>
<dbReference type="GO" id="GO:0044205">
    <property type="term" value="P:'de novo' UMP biosynthetic process"/>
    <property type="evidence" value="ECO:0007669"/>
    <property type="project" value="UniProtKB-UniPathway"/>
</dbReference>
<name>A0A7C1E5G5_9CREN</name>
<comment type="subunit">
    <text evidence="4">Heterotetramer of 2 PyrK and 2 PyrD type B subunits.</text>
</comment>
<dbReference type="GO" id="GO:0005737">
    <property type="term" value="C:cytoplasm"/>
    <property type="evidence" value="ECO:0007669"/>
    <property type="project" value="InterPro"/>
</dbReference>
<evidence type="ECO:0000256" key="5">
    <source>
        <dbReference type="ARBA" id="ARBA00012061"/>
    </source>
</evidence>
<comment type="cofactor">
    <cofactor evidence="1">
        <name>FMN</name>
        <dbReference type="ChEBI" id="CHEBI:58210"/>
    </cofactor>
</comment>
<dbReference type="AlphaFoldDB" id="A0A7C1E5G5"/>
<dbReference type="PIRSF" id="PIRSF000164">
    <property type="entry name" value="DHO_oxidase"/>
    <property type="match status" value="1"/>
</dbReference>
<dbReference type="GO" id="GO:0004589">
    <property type="term" value="F:dihydroorotate dehydrogenase (NAD+) activity"/>
    <property type="evidence" value="ECO:0007669"/>
    <property type="project" value="UniProtKB-EC"/>
</dbReference>
<evidence type="ECO:0000256" key="2">
    <source>
        <dbReference type="ARBA" id="ARBA00003616"/>
    </source>
</evidence>
<evidence type="ECO:0000256" key="1">
    <source>
        <dbReference type="ARBA" id="ARBA00001917"/>
    </source>
</evidence>
<accession>A0A7C1E5G5</accession>
<comment type="function">
    <text evidence="2">Catalyzes the conversion of dihydroorotate to orotate with NAD(+) as electron acceptor.</text>
</comment>
<dbReference type="InterPro" id="IPR012135">
    <property type="entry name" value="Dihydroorotate_DH_1_2"/>
</dbReference>
<proteinExistence type="predicted"/>
<keyword evidence="9" id="KW-0665">Pyrimidine biosynthesis</keyword>
<dbReference type="SUPFAM" id="SSF51395">
    <property type="entry name" value="FMN-linked oxidoreductases"/>
    <property type="match status" value="1"/>
</dbReference>
<sequence>MLLDKLLVNSRLIISGGLPEKILVKTIDYEPGAITLGTYSSEFIATHPPPWIAKVFDDCLVNAYGVRKTIMEAAEFMKEAIRKAKDRNISVICSFLEKNHDRIKQAVDIYHSLGCDIIELNPMPLYITMQTMLPDEKSFINLVSKIIKTIKEQTTVPVSIKFPGFINKVADAWRSWKSSGCDIAHVMNAMIPATYLAPPNYKPLLGSPSGLGGLTGRCIKPIAIARVMQLRNSGETEIIGTGGVIEQEDVREMISAGAKAVGIHSVIYLKGLDQIKKLIEAARE</sequence>
<dbReference type="UniPathway" id="UPA00070"/>
<evidence type="ECO:0000256" key="4">
    <source>
        <dbReference type="ARBA" id="ARBA00011669"/>
    </source>
</evidence>
<evidence type="ECO:0000256" key="3">
    <source>
        <dbReference type="ARBA" id="ARBA00004715"/>
    </source>
</evidence>
<organism evidence="15">
    <name type="scientific">Fervidicoccus fontis</name>
    <dbReference type="NCBI Taxonomy" id="683846"/>
    <lineage>
        <taxon>Archaea</taxon>
        <taxon>Thermoproteota</taxon>
        <taxon>Thermoprotei</taxon>
        <taxon>Fervidicoccales</taxon>
        <taxon>Fervidicoccaceae</taxon>
        <taxon>Fervidicoccus</taxon>
    </lineage>
</organism>
<evidence type="ECO:0000256" key="7">
    <source>
        <dbReference type="ARBA" id="ARBA00022630"/>
    </source>
</evidence>
<dbReference type="Gene3D" id="3.20.20.70">
    <property type="entry name" value="Aldolase class I"/>
    <property type="match status" value="1"/>
</dbReference>
<dbReference type="InterPro" id="IPR005720">
    <property type="entry name" value="Dihydroorotate_DH_cat"/>
</dbReference>
<dbReference type="PANTHER" id="PTHR43073">
    <property type="entry name" value="DIHYDROPYRIMIDINE DEHYDROGENASE [NADP(+)]"/>
    <property type="match status" value="1"/>
</dbReference>
<dbReference type="EC" id="1.3.1.14" evidence="5"/>
<comment type="catalytic activity">
    <reaction evidence="13">
        <text>(S)-dihydroorotate + NAD(+) = orotate + NADH + H(+)</text>
        <dbReference type="Rhea" id="RHEA:13513"/>
        <dbReference type="ChEBI" id="CHEBI:15378"/>
        <dbReference type="ChEBI" id="CHEBI:30839"/>
        <dbReference type="ChEBI" id="CHEBI:30864"/>
        <dbReference type="ChEBI" id="CHEBI:57540"/>
        <dbReference type="ChEBI" id="CHEBI:57945"/>
        <dbReference type="EC" id="1.3.1.14"/>
    </reaction>
</comment>
<dbReference type="Gene3D" id="2.30.26.10">
    <property type="entry name" value="Dihydroorotate Dehydrogenase A, chain A, domain 2"/>
    <property type="match status" value="1"/>
</dbReference>
<evidence type="ECO:0000256" key="12">
    <source>
        <dbReference type="ARBA" id="ARBA00032046"/>
    </source>
</evidence>
<comment type="caution">
    <text evidence="15">The sequence shown here is derived from an EMBL/GenBank/DDBJ whole genome shotgun (WGS) entry which is preliminary data.</text>
</comment>
<evidence type="ECO:0000256" key="11">
    <source>
        <dbReference type="ARBA" id="ARBA00029718"/>
    </source>
</evidence>
<keyword evidence="7" id="KW-0285">Flavoprotein</keyword>
<evidence type="ECO:0000256" key="13">
    <source>
        <dbReference type="ARBA" id="ARBA00048996"/>
    </source>
</evidence>
<reference evidence="15" key="1">
    <citation type="journal article" date="2020" name="mSystems">
        <title>Genome- and Community-Level Interaction Insights into Carbon Utilization and Element Cycling Functions of Hydrothermarchaeota in Hydrothermal Sediment.</title>
        <authorList>
            <person name="Zhou Z."/>
            <person name="Liu Y."/>
            <person name="Xu W."/>
            <person name="Pan J."/>
            <person name="Luo Z.H."/>
            <person name="Li M."/>
        </authorList>
    </citation>
    <scope>NUCLEOTIDE SEQUENCE [LARGE SCALE GENOMIC DNA]</scope>
    <source>
        <strain evidence="15">SpSt-123</strain>
    </source>
</reference>